<dbReference type="Proteomes" id="UP000434052">
    <property type="component" value="Unassembled WGS sequence"/>
</dbReference>
<sequence>LELLVLVKILDNVSDLYQFLYVFHMLFDPNHVGITIIRTYGRITYYKGGRARLDWLSPTYTLGKALCDV</sequence>
<evidence type="ECO:0000313" key="1">
    <source>
        <dbReference type="EMBL" id="TVM23208.1"/>
    </source>
</evidence>
<proteinExistence type="predicted"/>
<name>A0A6P1ZAU3_9BACT</name>
<feature type="non-terminal residue" evidence="1">
    <location>
        <position position="1"/>
    </location>
</feature>
<protein>
    <submittedName>
        <fullName evidence="1">Uncharacterized protein</fullName>
    </submittedName>
</protein>
<organism evidence="1 2">
    <name type="scientific">Oceanidesulfovibrio marinus</name>
    <dbReference type="NCBI Taxonomy" id="370038"/>
    <lineage>
        <taxon>Bacteria</taxon>
        <taxon>Pseudomonadati</taxon>
        <taxon>Thermodesulfobacteriota</taxon>
        <taxon>Desulfovibrionia</taxon>
        <taxon>Desulfovibrionales</taxon>
        <taxon>Desulfovibrionaceae</taxon>
        <taxon>Oceanidesulfovibrio</taxon>
    </lineage>
</organism>
<dbReference type="RefSeq" id="WP_208738379.1">
    <property type="nucleotide sequence ID" value="NZ_QMIF01000380.1"/>
</dbReference>
<evidence type="ECO:0000313" key="2">
    <source>
        <dbReference type="Proteomes" id="UP000434052"/>
    </source>
</evidence>
<comment type="caution">
    <text evidence="1">The sequence shown here is derived from an EMBL/GenBank/DDBJ whole genome shotgun (WGS) entry which is preliminary data.</text>
</comment>
<accession>A0A6P1ZAU3</accession>
<dbReference type="AlphaFoldDB" id="A0A6P1ZAU3"/>
<gene>
    <name evidence="1" type="ORF">DQK91_23670</name>
</gene>
<reference evidence="1 2" key="1">
    <citation type="submission" date="2018-06" db="EMBL/GenBank/DDBJ databases">
        <title>Complete genome of Desulfovibrio marinus P48SEP.</title>
        <authorList>
            <person name="Crispim J.S."/>
            <person name="Vidigal P.M.P."/>
            <person name="Silva L.C.F."/>
            <person name="Araujo L.C."/>
            <person name="Laguardia C.N."/>
            <person name="Dias R.S."/>
            <person name="Sousa M.P."/>
            <person name="Paula S.O."/>
            <person name="Silva C."/>
        </authorList>
    </citation>
    <scope>NUCLEOTIDE SEQUENCE [LARGE SCALE GENOMIC DNA]</scope>
    <source>
        <strain evidence="1 2">P48SEP</strain>
    </source>
</reference>
<dbReference type="EMBL" id="QMIF01000380">
    <property type="protein sequence ID" value="TVM23208.1"/>
    <property type="molecule type" value="Genomic_DNA"/>
</dbReference>